<dbReference type="Proteomes" id="UP000273326">
    <property type="component" value="Chromosome"/>
</dbReference>
<keyword evidence="5" id="KW-0055">Arginine biosynthesis</keyword>
<dbReference type="OrthoDB" id="9807885at2"/>
<dbReference type="SUPFAM" id="SSF53383">
    <property type="entry name" value="PLP-dependent transferases"/>
    <property type="match status" value="1"/>
</dbReference>
<dbReference type="GO" id="GO:0005737">
    <property type="term" value="C:cytoplasm"/>
    <property type="evidence" value="ECO:0007669"/>
    <property type="project" value="UniProtKB-SubCell"/>
</dbReference>
<dbReference type="HAMAP" id="MF_01107">
    <property type="entry name" value="ArgD_aminotrans_3"/>
    <property type="match status" value="1"/>
</dbReference>
<reference evidence="7" key="1">
    <citation type="submission" date="2018-12" db="EMBL/GenBank/DDBJ databases">
        <title>Complete genome sequencing of Jeotgalibaca sp. H21T32.</title>
        <authorList>
            <person name="Bae J.-W."/>
            <person name="Lee S.-Y."/>
        </authorList>
    </citation>
    <scope>NUCLEOTIDE SEQUENCE [LARGE SCALE GENOMIC DNA]</scope>
    <source>
        <strain evidence="7">H21T32</strain>
    </source>
</reference>
<comment type="subcellular location">
    <subcellularLocation>
        <location evidence="5">Cytoplasm</location>
    </subcellularLocation>
</comment>
<dbReference type="InterPro" id="IPR015422">
    <property type="entry name" value="PyrdxlP-dep_Trfase_small"/>
</dbReference>
<evidence type="ECO:0000313" key="6">
    <source>
        <dbReference type="EMBL" id="AZP05651.1"/>
    </source>
</evidence>
<feature type="binding site" evidence="5">
    <location>
        <position position="140"/>
    </location>
    <ligand>
        <name>pyridoxal 5'-phosphate</name>
        <dbReference type="ChEBI" id="CHEBI:597326"/>
    </ligand>
</feature>
<dbReference type="InterPro" id="IPR015424">
    <property type="entry name" value="PyrdxlP-dep_Trfase"/>
</dbReference>
<feature type="binding site" evidence="5">
    <location>
        <begin position="107"/>
        <end position="108"/>
    </location>
    <ligand>
        <name>pyridoxal 5'-phosphate</name>
        <dbReference type="ChEBI" id="CHEBI:597326"/>
    </ligand>
</feature>
<dbReference type="InterPro" id="IPR005814">
    <property type="entry name" value="Aminotrans_3"/>
</dbReference>
<evidence type="ECO:0000256" key="4">
    <source>
        <dbReference type="ARBA" id="ARBA00022898"/>
    </source>
</evidence>
<comment type="similarity">
    <text evidence="5">Belongs to the class-III pyridoxal-phosphate-dependent aminotransferase family. ArgD subfamily.</text>
</comment>
<accession>A0A3Q9BME6</accession>
<evidence type="ECO:0000256" key="5">
    <source>
        <dbReference type="HAMAP-Rule" id="MF_01107"/>
    </source>
</evidence>
<keyword evidence="3 5" id="KW-0808">Transferase</keyword>
<feature type="binding site" evidence="5">
    <location>
        <begin position="225"/>
        <end position="228"/>
    </location>
    <ligand>
        <name>pyridoxal 5'-phosphate</name>
        <dbReference type="ChEBI" id="CHEBI:597326"/>
    </ligand>
</feature>
<feature type="modified residue" description="N6-(pyridoxal phosphate)lysine" evidence="5">
    <location>
        <position position="254"/>
    </location>
</feature>
<proteinExistence type="inferred from homology"/>
<dbReference type="Gene3D" id="3.40.640.10">
    <property type="entry name" value="Type I PLP-dependent aspartate aminotransferase-like (Major domain)"/>
    <property type="match status" value="1"/>
</dbReference>
<dbReference type="PANTHER" id="PTHR11986">
    <property type="entry name" value="AMINOTRANSFERASE CLASS III"/>
    <property type="match status" value="1"/>
</dbReference>
<sequence>MEIDKLSVIQTANHNLMNTYGRFPVVFVDGYDSTLIDSEGKEYTDFLAGISVTNLGYSNPKVKDAIIHQANTIIHTSNNFYIEPQVALGKLLCEHSFASKAFFCNSGAEANEGAIKLARKSAYLKYGSGKNEIVAMKGSFHGRTLATLNITDNEAYREGYGPHPTGFLFTPFNDIQALEKVVGKNTAAVIVEPLQGEGGIHPVNLDFLAKARELTEKYDCALIFDEIQCGMGRTGKLFAYEHYEIEPDIMTLAKALANGIPIGAILAKGDYAETFAPGNHGTTFGGNQMATAVGKATLQEILENNLTDEVYRKGQYLKAKLQSLQEEFDLIKNVRGLGLLLGMELNIQGSEIVKEMLAKSFIINCTQGNILRFIPPFTITEAEIDAMVLALKGVLEDKGV</sequence>
<dbReference type="NCBIfam" id="TIGR00707">
    <property type="entry name" value="argD"/>
    <property type="match status" value="1"/>
</dbReference>
<dbReference type="InterPro" id="IPR050103">
    <property type="entry name" value="Class-III_PLP-dep_AT"/>
</dbReference>
<dbReference type="GO" id="GO:0006526">
    <property type="term" value="P:L-arginine biosynthetic process"/>
    <property type="evidence" value="ECO:0007669"/>
    <property type="project" value="UniProtKB-UniRule"/>
</dbReference>
<dbReference type="FunFam" id="3.40.640.10:FF:000004">
    <property type="entry name" value="Acetylornithine aminotransferase"/>
    <property type="match status" value="1"/>
</dbReference>
<dbReference type="GO" id="GO:0030170">
    <property type="term" value="F:pyridoxal phosphate binding"/>
    <property type="evidence" value="ECO:0007669"/>
    <property type="project" value="InterPro"/>
</dbReference>
<feature type="binding site" evidence="5">
    <location>
        <position position="282"/>
    </location>
    <ligand>
        <name>N(2)-acetyl-L-ornithine</name>
        <dbReference type="ChEBI" id="CHEBI:57805"/>
    </ligand>
</feature>
<dbReference type="Pfam" id="PF00202">
    <property type="entry name" value="Aminotran_3"/>
    <property type="match status" value="1"/>
</dbReference>
<evidence type="ECO:0000256" key="3">
    <source>
        <dbReference type="ARBA" id="ARBA00022679"/>
    </source>
</evidence>
<dbReference type="KEGG" id="jeh:EJN90_02460"/>
<dbReference type="PANTHER" id="PTHR11986:SF79">
    <property type="entry name" value="ACETYLORNITHINE AMINOTRANSFERASE, MITOCHONDRIAL"/>
    <property type="match status" value="1"/>
</dbReference>
<dbReference type="InterPro" id="IPR015421">
    <property type="entry name" value="PyrdxlP-dep_Trfase_major"/>
</dbReference>
<keyword evidence="1 5" id="KW-0032">Aminotransferase</keyword>
<evidence type="ECO:0000256" key="1">
    <source>
        <dbReference type="ARBA" id="ARBA00022576"/>
    </source>
</evidence>
<dbReference type="PROSITE" id="PS00600">
    <property type="entry name" value="AA_TRANSFER_CLASS_3"/>
    <property type="match status" value="1"/>
</dbReference>
<dbReference type="EMBL" id="CP034465">
    <property type="protein sequence ID" value="AZP05651.1"/>
    <property type="molecule type" value="Genomic_DNA"/>
</dbReference>
<dbReference type="AlphaFoldDB" id="A0A3Q9BME6"/>
<gene>
    <name evidence="5" type="primary">argD</name>
    <name evidence="6" type="ORF">EJN90_02460</name>
</gene>
<comment type="catalytic activity">
    <reaction evidence="5">
        <text>N(2)-acetyl-L-ornithine + 2-oxoglutarate = N-acetyl-L-glutamate 5-semialdehyde + L-glutamate</text>
        <dbReference type="Rhea" id="RHEA:18049"/>
        <dbReference type="ChEBI" id="CHEBI:16810"/>
        <dbReference type="ChEBI" id="CHEBI:29123"/>
        <dbReference type="ChEBI" id="CHEBI:29985"/>
        <dbReference type="ChEBI" id="CHEBI:57805"/>
        <dbReference type="EC" id="2.6.1.11"/>
    </reaction>
</comment>
<keyword evidence="7" id="KW-1185">Reference proteome</keyword>
<keyword evidence="4 5" id="KW-0663">Pyridoxal phosphate</keyword>
<dbReference type="CDD" id="cd00610">
    <property type="entry name" value="OAT_like"/>
    <property type="match status" value="1"/>
</dbReference>
<dbReference type="PIRSF" id="PIRSF000521">
    <property type="entry name" value="Transaminase_4ab_Lys_Orn"/>
    <property type="match status" value="1"/>
</dbReference>
<protein>
    <recommendedName>
        <fullName evidence="5">Acetylornithine aminotransferase</fullName>
        <shortName evidence="5">ACOAT</shortName>
        <ecNumber evidence="5">2.6.1.11</ecNumber>
    </recommendedName>
</protein>
<comment type="pathway">
    <text evidence="5">Amino-acid biosynthesis; L-arginine biosynthesis; N(2)-acetyl-L-ornithine from L-glutamate: step 4/4.</text>
</comment>
<evidence type="ECO:0000256" key="2">
    <source>
        <dbReference type="ARBA" id="ARBA00022605"/>
    </source>
</evidence>
<dbReference type="UniPathway" id="UPA00068">
    <property type="reaction ID" value="UER00109"/>
</dbReference>
<comment type="miscellaneous">
    <text evidence="5">May also have succinyldiaminopimelate aminotransferase activity, thus carrying out the corresponding step in lysine biosynthesis.</text>
</comment>
<dbReference type="GO" id="GO:0042802">
    <property type="term" value="F:identical protein binding"/>
    <property type="evidence" value="ECO:0007669"/>
    <property type="project" value="TreeGrafter"/>
</dbReference>
<name>A0A3Q9BME6_9LACT</name>
<dbReference type="InterPro" id="IPR049704">
    <property type="entry name" value="Aminotrans_3_PPA_site"/>
</dbReference>
<organism evidence="6 7">
    <name type="scientific">Jeotgalibaca ciconiae</name>
    <dbReference type="NCBI Taxonomy" id="2496265"/>
    <lineage>
        <taxon>Bacteria</taxon>
        <taxon>Bacillati</taxon>
        <taxon>Bacillota</taxon>
        <taxon>Bacilli</taxon>
        <taxon>Lactobacillales</taxon>
        <taxon>Carnobacteriaceae</taxon>
        <taxon>Jeotgalibaca</taxon>
    </lineage>
</organism>
<comment type="cofactor">
    <cofactor evidence="5">
        <name>pyridoxal 5'-phosphate</name>
        <dbReference type="ChEBI" id="CHEBI:597326"/>
    </cofactor>
    <text evidence="5">Binds 1 pyridoxal phosphate per subunit.</text>
</comment>
<evidence type="ECO:0000313" key="7">
    <source>
        <dbReference type="Proteomes" id="UP000273326"/>
    </source>
</evidence>
<feature type="binding site" evidence="5">
    <location>
        <position position="283"/>
    </location>
    <ligand>
        <name>pyridoxal 5'-phosphate</name>
        <dbReference type="ChEBI" id="CHEBI:597326"/>
    </ligand>
</feature>
<dbReference type="NCBIfam" id="NF002325">
    <property type="entry name" value="PRK01278.1"/>
    <property type="match status" value="1"/>
</dbReference>
<dbReference type="InterPro" id="IPR004636">
    <property type="entry name" value="AcOrn/SuccOrn_fam"/>
</dbReference>
<dbReference type="Gene3D" id="3.90.1150.10">
    <property type="entry name" value="Aspartate Aminotransferase, domain 1"/>
    <property type="match status" value="1"/>
</dbReference>
<feature type="binding site" evidence="5">
    <location>
        <position position="143"/>
    </location>
    <ligand>
        <name>N(2)-acetyl-L-ornithine</name>
        <dbReference type="ChEBI" id="CHEBI:57805"/>
    </ligand>
</feature>
<keyword evidence="2 5" id="KW-0028">Amino-acid biosynthesis</keyword>
<keyword evidence="5" id="KW-0963">Cytoplasm</keyword>
<comment type="subunit">
    <text evidence="5">Homodimer.</text>
</comment>
<dbReference type="EC" id="2.6.1.11" evidence="5"/>
<dbReference type="GO" id="GO:0003992">
    <property type="term" value="F:N2-acetyl-L-ornithine:2-oxoglutarate 5-aminotransferase activity"/>
    <property type="evidence" value="ECO:0007669"/>
    <property type="project" value="UniProtKB-UniRule"/>
</dbReference>